<dbReference type="RefSeq" id="WP_077497621.1">
    <property type="nucleotide sequence ID" value="NZ_MLAG01000047.1"/>
</dbReference>
<evidence type="ECO:0000256" key="4">
    <source>
        <dbReference type="ARBA" id="ARBA00023288"/>
    </source>
</evidence>
<sequence length="116" mass="12639">MKLNKTTMIALTAAALIPLASQATVMKDSSTDELTKIVYVCENNKTLDVVFVNTDKSSYAIINDMNELIPMQIQKSASGAIYKAINKNYTNELLTKGNTATLMGDNKVILSNCVTE</sequence>
<evidence type="ECO:0000313" key="8">
    <source>
        <dbReference type="Proteomes" id="UP000188573"/>
    </source>
</evidence>
<dbReference type="Pfam" id="PF09864">
    <property type="entry name" value="MliC"/>
    <property type="match status" value="1"/>
</dbReference>
<proteinExistence type="predicted"/>
<evidence type="ECO:0000256" key="5">
    <source>
        <dbReference type="SAM" id="SignalP"/>
    </source>
</evidence>
<feature type="chain" id="PRO_5012685891" evidence="5">
    <location>
        <begin position="24"/>
        <end position="116"/>
    </location>
</feature>
<evidence type="ECO:0000313" key="7">
    <source>
        <dbReference type="EMBL" id="OOF81149.1"/>
    </source>
</evidence>
<reference evidence="7 8" key="1">
    <citation type="submission" date="2016-10" db="EMBL/GenBank/DDBJ databases">
        <title>Rodentibacter gen. nov. and new species.</title>
        <authorList>
            <person name="Christensen H."/>
        </authorList>
    </citation>
    <scope>NUCLEOTIDE SEQUENCE [LARGE SCALE GENOMIC DNA]</scope>
    <source>
        <strain evidence="7 8">Ac81</strain>
    </source>
</reference>
<dbReference type="InterPro" id="IPR036328">
    <property type="entry name" value="MliC_sf"/>
</dbReference>
<dbReference type="Proteomes" id="UP000188573">
    <property type="component" value="Unassembled WGS sequence"/>
</dbReference>
<keyword evidence="1 5" id="KW-0732">Signal</keyword>
<keyword evidence="2" id="KW-0472">Membrane</keyword>
<protein>
    <submittedName>
        <fullName evidence="7">Lysozyme inhibitor</fullName>
    </submittedName>
</protein>
<dbReference type="Gene3D" id="2.40.128.200">
    <property type="match status" value="1"/>
</dbReference>
<accession>A0A1V3KU07</accession>
<evidence type="ECO:0000259" key="6">
    <source>
        <dbReference type="Pfam" id="PF09864"/>
    </source>
</evidence>
<evidence type="ECO:0000256" key="1">
    <source>
        <dbReference type="ARBA" id="ARBA00022729"/>
    </source>
</evidence>
<feature type="domain" description="C-type lysozyme inhibitor" evidence="6">
    <location>
        <begin position="39"/>
        <end position="106"/>
    </location>
</feature>
<organism evidence="7 8">
    <name type="scientific">Rodentibacter ratti</name>
    <dbReference type="NCBI Taxonomy" id="1906745"/>
    <lineage>
        <taxon>Bacteria</taxon>
        <taxon>Pseudomonadati</taxon>
        <taxon>Pseudomonadota</taxon>
        <taxon>Gammaproteobacteria</taxon>
        <taxon>Pasteurellales</taxon>
        <taxon>Pasteurellaceae</taxon>
        <taxon>Rodentibacter</taxon>
    </lineage>
</organism>
<keyword evidence="4" id="KW-0449">Lipoprotein</keyword>
<keyword evidence="3" id="KW-0564">Palmitate</keyword>
<feature type="signal peptide" evidence="5">
    <location>
        <begin position="1"/>
        <end position="23"/>
    </location>
</feature>
<gene>
    <name evidence="7" type="ORF">BKG92_09520</name>
</gene>
<dbReference type="AlphaFoldDB" id="A0A1V3KU07"/>
<keyword evidence="8" id="KW-1185">Reference proteome</keyword>
<evidence type="ECO:0000256" key="3">
    <source>
        <dbReference type="ARBA" id="ARBA00023139"/>
    </source>
</evidence>
<dbReference type="EMBL" id="MLAG01000047">
    <property type="protein sequence ID" value="OOF81149.1"/>
    <property type="molecule type" value="Genomic_DNA"/>
</dbReference>
<comment type="caution">
    <text evidence="7">The sequence shown here is derived from an EMBL/GenBank/DDBJ whole genome shotgun (WGS) entry which is preliminary data.</text>
</comment>
<dbReference type="InterPro" id="IPR018660">
    <property type="entry name" value="MliC"/>
</dbReference>
<name>A0A1V3KU07_9PAST</name>
<dbReference type="SUPFAM" id="SSF141488">
    <property type="entry name" value="YdhA-like"/>
    <property type="match status" value="1"/>
</dbReference>
<evidence type="ECO:0000256" key="2">
    <source>
        <dbReference type="ARBA" id="ARBA00023136"/>
    </source>
</evidence>